<dbReference type="RefSeq" id="WP_011713466.1">
    <property type="nucleotide sequence ID" value="NC_008576.1"/>
</dbReference>
<dbReference type="HOGENOM" id="CLU_2246742_0_0_5"/>
<sequence length="104" mass="12038">MLEELQKQIDEERRLKLEKAQQEQMLRVRLAVYMLAGFGIISLFGAGMYMGGAFDMEISSNGKMMASPAEKRMLTQAYLDESRQNQLQGMLTLHDPWPRVRIDR</sequence>
<organism evidence="2 3">
    <name type="scientific">Magnetococcus marinus (strain ATCC BAA-1437 / JCM 17883 / MC-1)</name>
    <dbReference type="NCBI Taxonomy" id="156889"/>
    <lineage>
        <taxon>Bacteria</taxon>
        <taxon>Pseudomonadati</taxon>
        <taxon>Pseudomonadota</taxon>
        <taxon>Magnetococcia</taxon>
        <taxon>Magnetococcales</taxon>
        <taxon>Magnetococcaceae</taxon>
        <taxon>Magnetococcus</taxon>
    </lineage>
</organism>
<reference evidence="3" key="1">
    <citation type="journal article" date="2009" name="Appl. Environ. Microbiol.">
        <title>Complete genome sequence of the chemolithoautotrophic marine magnetotactic coccus strain MC-1.</title>
        <authorList>
            <person name="Schubbe S."/>
            <person name="Williams T.J."/>
            <person name="Xie G."/>
            <person name="Kiss H.E."/>
            <person name="Brettin T.S."/>
            <person name="Martinez D."/>
            <person name="Ross C.A."/>
            <person name="Schuler D."/>
            <person name="Cox B.L."/>
            <person name="Nealson K.H."/>
            <person name="Bazylinski D.A."/>
        </authorList>
    </citation>
    <scope>NUCLEOTIDE SEQUENCE [LARGE SCALE GENOMIC DNA]</scope>
    <source>
        <strain evidence="3">ATCC BAA-1437 / JCM 17883 / MC-1</strain>
    </source>
</reference>
<keyword evidence="1" id="KW-1133">Transmembrane helix</keyword>
<protein>
    <submittedName>
        <fullName evidence="2">Uncharacterized protein</fullName>
    </submittedName>
</protein>
<dbReference type="KEGG" id="mgm:Mmc1_1814"/>
<dbReference type="AlphaFoldDB" id="A0L8M9"/>
<evidence type="ECO:0000313" key="3">
    <source>
        <dbReference type="Proteomes" id="UP000002586"/>
    </source>
</evidence>
<feature type="transmembrane region" description="Helical" evidence="1">
    <location>
        <begin position="30"/>
        <end position="54"/>
    </location>
</feature>
<reference evidence="2 3" key="2">
    <citation type="journal article" date="2012" name="Int. J. Syst. Evol. Microbiol.">
        <title>Magnetococcus marinus gen. nov., sp. nov., a marine, magnetotactic bacterium that represents a novel lineage (Magnetococcaceae fam. nov.; Magnetococcales ord. nov.) at the base of the Alphaproteobacteria.</title>
        <authorList>
            <person name="Bazylinski D.A."/>
            <person name="Williams T.J."/>
            <person name="Lefevre C.T."/>
            <person name="Berg R.J."/>
            <person name="Zhang C.L."/>
            <person name="Bowser S.S."/>
            <person name="Dean A.J."/>
            <person name="Beveridge T.J."/>
        </authorList>
    </citation>
    <scope>NUCLEOTIDE SEQUENCE [LARGE SCALE GENOMIC DNA]</scope>
    <source>
        <strain evidence="3">ATCC BAA-1437 / JCM 17883 / MC-1</strain>
    </source>
</reference>
<dbReference type="Proteomes" id="UP000002586">
    <property type="component" value="Chromosome"/>
</dbReference>
<evidence type="ECO:0000256" key="1">
    <source>
        <dbReference type="SAM" id="Phobius"/>
    </source>
</evidence>
<accession>A0L8M9</accession>
<proteinExistence type="predicted"/>
<keyword evidence="3" id="KW-1185">Reference proteome</keyword>
<name>A0L8M9_MAGMM</name>
<evidence type="ECO:0000313" key="2">
    <source>
        <dbReference type="EMBL" id="ABK44322.1"/>
    </source>
</evidence>
<keyword evidence="1" id="KW-0472">Membrane</keyword>
<keyword evidence="1" id="KW-0812">Transmembrane</keyword>
<gene>
    <name evidence="2" type="ordered locus">Mmc1_1814</name>
</gene>
<dbReference type="EMBL" id="CP000471">
    <property type="protein sequence ID" value="ABK44322.1"/>
    <property type="molecule type" value="Genomic_DNA"/>
</dbReference>